<dbReference type="OrthoDB" id="823504at2759"/>
<keyword evidence="3" id="KW-1185">Reference proteome</keyword>
<dbReference type="InterPro" id="IPR025676">
    <property type="entry name" value="Clr5_dom"/>
</dbReference>
<evidence type="ECO:0000259" key="1">
    <source>
        <dbReference type="Pfam" id="PF14420"/>
    </source>
</evidence>
<sequence length="681" mass="78113">MIKAGHSPTFVFYFSSAFLSFRTLVDIPFNQKKKAAFHTWFHSLQGKGDHHLYDCSFTMENFIHCSHHPISKPSRLWAASSFQYGDAGALQIDHANDGDEYDLHLDLGTQHVSHPLMVSHAQGDNLDPSIFFIPEPQEMQRDPLIRYTLNPDLVNTLRDDYGPPNHGKFSAAETLSQFDPSSQSVHHGDECAPPGLLESPEMSTFGVLKTLEGSPPTVDLTTRTAPPPEQWEVNKANIWTHYIRQNLPLPKLIKLMKAKYGPAMYKRRFVEWGWSKYKPRQAKAKQAPTFSILKPSNSSRHAPSGRFSLQNDVWPLRSALIPVDSIPVKLIMDDLLTNVSKVYHSRWEIERRWKVDNPFRVLEDEYDNLFVKVVSFANDSPAYRSATWKSGIGDIFNALDPVMEECGLFALPTIWTSVFRLLKAKQPQAAIDMLLRTIRLARIHDWDKPFQHILQLLPSLVRIVGSDITHLQDGLREAYRRCLDETGSSLSLSKLTLLSLRGFFVNYVDKQCSIQQRKTLAETKDLVEESRIKNGVNSSTTLDIMGQYLFILQSHPVWEPELERVAVEIDQQIKQLRLQKKGPLDAELSMTWKDARHVLAEYYYRKDDVPRAISTLKEYMTQCAGDGDDGFDHIAKTKLDLWSKNEKARLAEQNEHYSFCNQFCSCPWRGVDWDSLIWEHL</sequence>
<evidence type="ECO:0000313" key="2">
    <source>
        <dbReference type="EMBL" id="CAH0019325.1"/>
    </source>
</evidence>
<dbReference type="EMBL" id="CABFNQ020000553">
    <property type="protein sequence ID" value="CAH0019325.1"/>
    <property type="molecule type" value="Genomic_DNA"/>
</dbReference>
<name>A0A9N9V971_9HYPO</name>
<gene>
    <name evidence="2" type="ORF">CRHIZ90672A_00012477</name>
</gene>
<dbReference type="Proteomes" id="UP000696573">
    <property type="component" value="Unassembled WGS sequence"/>
</dbReference>
<reference evidence="2" key="1">
    <citation type="submission" date="2021-10" db="EMBL/GenBank/DDBJ databases">
        <authorList>
            <person name="Piombo E."/>
        </authorList>
    </citation>
    <scope>NUCLEOTIDE SEQUENCE</scope>
</reference>
<dbReference type="Pfam" id="PF14420">
    <property type="entry name" value="Clr5"/>
    <property type="match status" value="1"/>
</dbReference>
<evidence type="ECO:0000313" key="3">
    <source>
        <dbReference type="Proteomes" id="UP000696573"/>
    </source>
</evidence>
<accession>A0A9N9V971</accession>
<proteinExistence type="predicted"/>
<feature type="domain" description="Clr5" evidence="1">
    <location>
        <begin position="228"/>
        <end position="276"/>
    </location>
</feature>
<comment type="caution">
    <text evidence="2">The sequence shown here is derived from an EMBL/GenBank/DDBJ whole genome shotgun (WGS) entry which is preliminary data.</text>
</comment>
<protein>
    <recommendedName>
        <fullName evidence="1">Clr5 domain-containing protein</fullName>
    </recommendedName>
</protein>
<organism evidence="2 3">
    <name type="scientific">Clonostachys rhizophaga</name>
    <dbReference type="NCBI Taxonomy" id="160324"/>
    <lineage>
        <taxon>Eukaryota</taxon>
        <taxon>Fungi</taxon>
        <taxon>Dikarya</taxon>
        <taxon>Ascomycota</taxon>
        <taxon>Pezizomycotina</taxon>
        <taxon>Sordariomycetes</taxon>
        <taxon>Hypocreomycetidae</taxon>
        <taxon>Hypocreales</taxon>
        <taxon>Bionectriaceae</taxon>
        <taxon>Clonostachys</taxon>
    </lineage>
</organism>
<dbReference type="AlphaFoldDB" id="A0A9N9V971"/>